<dbReference type="SUPFAM" id="SSF55961">
    <property type="entry name" value="Bet v1-like"/>
    <property type="match status" value="1"/>
</dbReference>
<dbReference type="PANTHER" id="PTHR10658">
    <property type="entry name" value="PHOSPHATIDYLINOSITOL TRANSFER PROTEIN"/>
    <property type="match status" value="1"/>
</dbReference>
<gene>
    <name evidence="2" type="ORF">FVE85_7290</name>
</gene>
<dbReference type="Pfam" id="PF02121">
    <property type="entry name" value="IP_trans"/>
    <property type="match status" value="1"/>
</dbReference>
<dbReference type="AlphaFoldDB" id="A0A5J4Z8Q8"/>
<dbReference type="OMA" id="QHNVHEL"/>
<reference evidence="3" key="1">
    <citation type="journal article" date="2019" name="Nat. Commun.">
        <title>Expansion of phycobilisome linker gene families in mesophilic red algae.</title>
        <authorList>
            <person name="Lee J."/>
            <person name="Kim D."/>
            <person name="Bhattacharya D."/>
            <person name="Yoon H.S."/>
        </authorList>
    </citation>
    <scope>NUCLEOTIDE SEQUENCE [LARGE SCALE GENOMIC DNA]</scope>
    <source>
        <strain evidence="3">CCMP 1328</strain>
    </source>
</reference>
<evidence type="ECO:0000313" key="3">
    <source>
        <dbReference type="Proteomes" id="UP000324585"/>
    </source>
</evidence>
<dbReference type="EMBL" id="VRMN01000001">
    <property type="protein sequence ID" value="KAA8499705.1"/>
    <property type="molecule type" value="Genomic_DNA"/>
</dbReference>
<dbReference type="InterPro" id="IPR023393">
    <property type="entry name" value="START-like_dom_sf"/>
</dbReference>
<dbReference type="Proteomes" id="UP000324585">
    <property type="component" value="Unassembled WGS sequence"/>
</dbReference>
<sequence>MLIKEYRILLPLTCEEYHIGQLYMVAKASGEETGKQVGEGVEIVKNEPYTDNAHGLPPGQYTEKVMHFKSKVPRFIAMLMPETALKLTERSWNAFPKLLTMYENEWLGDSFHLSVETMHADDRGTTYNANNLSDADLKACKVDYINISCEDANVKFKENEDPRQFRSGSTGRGPFPERWFEVSPVCMCAYKVVKLRFKVWGAQSKVEQWGQLYGLRSAFVEYHRKLVCWIDEWITFSIQDIRRMEDDIKEVTHRKLLASQQPQQ</sequence>
<dbReference type="PRINTS" id="PR00391">
    <property type="entry name" value="PITRANSFER"/>
</dbReference>
<accession>A0A5J4Z8Q8</accession>
<name>A0A5J4Z8Q8_PORPP</name>
<dbReference type="InterPro" id="IPR001666">
    <property type="entry name" value="PI_transfer"/>
</dbReference>
<protein>
    <submittedName>
        <fullName evidence="2">Phosphatidylinositol transfer protein 2</fullName>
    </submittedName>
</protein>
<dbReference type="GO" id="GO:0005737">
    <property type="term" value="C:cytoplasm"/>
    <property type="evidence" value="ECO:0007669"/>
    <property type="project" value="UniProtKB-ARBA"/>
</dbReference>
<evidence type="ECO:0000259" key="1">
    <source>
        <dbReference type="Pfam" id="PF02121"/>
    </source>
</evidence>
<feature type="domain" description="Phosphatidylinositol transfer protein N-terminal" evidence="1">
    <location>
        <begin position="1"/>
        <end position="250"/>
    </location>
</feature>
<comment type="caution">
    <text evidence="2">The sequence shown here is derived from an EMBL/GenBank/DDBJ whole genome shotgun (WGS) entry which is preliminary data.</text>
</comment>
<dbReference type="GO" id="GO:0071944">
    <property type="term" value="C:cell periphery"/>
    <property type="evidence" value="ECO:0007669"/>
    <property type="project" value="UniProtKB-ARBA"/>
</dbReference>
<dbReference type="FunFam" id="3.30.530.20:FF:000028">
    <property type="entry name" value="Phosphatidylinositol transfer protein 5"/>
    <property type="match status" value="1"/>
</dbReference>
<dbReference type="OrthoDB" id="18453at2759"/>
<dbReference type="GO" id="GO:0008526">
    <property type="term" value="F:phosphatidylinositol transfer activity"/>
    <property type="evidence" value="ECO:0007669"/>
    <property type="project" value="UniProtKB-ARBA"/>
</dbReference>
<organism evidence="2 3">
    <name type="scientific">Porphyridium purpureum</name>
    <name type="common">Red alga</name>
    <name type="synonym">Porphyridium cruentum</name>
    <dbReference type="NCBI Taxonomy" id="35688"/>
    <lineage>
        <taxon>Eukaryota</taxon>
        <taxon>Rhodophyta</taxon>
        <taxon>Bangiophyceae</taxon>
        <taxon>Porphyridiales</taxon>
        <taxon>Porphyridiaceae</taxon>
        <taxon>Porphyridium</taxon>
    </lineage>
</organism>
<keyword evidence="3" id="KW-1185">Reference proteome</keyword>
<evidence type="ECO:0000313" key="2">
    <source>
        <dbReference type="EMBL" id="KAA8499705.1"/>
    </source>
</evidence>
<dbReference type="PANTHER" id="PTHR10658:SF11">
    <property type="entry name" value="VIBRATOR, ISOFORM B"/>
    <property type="match status" value="1"/>
</dbReference>
<proteinExistence type="predicted"/>
<dbReference type="InterPro" id="IPR055261">
    <property type="entry name" value="PI_transfer_N"/>
</dbReference>
<dbReference type="Gene3D" id="3.30.530.20">
    <property type="match status" value="1"/>
</dbReference>